<organism evidence="1 2">
    <name type="scientific">Armillaria gallica</name>
    <name type="common">Bulbous honey fungus</name>
    <name type="synonym">Armillaria bulbosa</name>
    <dbReference type="NCBI Taxonomy" id="47427"/>
    <lineage>
        <taxon>Eukaryota</taxon>
        <taxon>Fungi</taxon>
        <taxon>Dikarya</taxon>
        <taxon>Basidiomycota</taxon>
        <taxon>Agaricomycotina</taxon>
        <taxon>Agaricomycetes</taxon>
        <taxon>Agaricomycetidae</taxon>
        <taxon>Agaricales</taxon>
        <taxon>Marasmiineae</taxon>
        <taxon>Physalacriaceae</taxon>
        <taxon>Armillaria</taxon>
    </lineage>
</organism>
<accession>A0A2H3DEP6</accession>
<dbReference type="Proteomes" id="UP000217790">
    <property type="component" value="Unassembled WGS sequence"/>
</dbReference>
<evidence type="ECO:0000313" key="1">
    <source>
        <dbReference type="EMBL" id="PBK93699.1"/>
    </source>
</evidence>
<protein>
    <submittedName>
        <fullName evidence="1">Uncharacterized protein</fullName>
    </submittedName>
</protein>
<dbReference type="EMBL" id="KZ293656">
    <property type="protein sequence ID" value="PBK93699.1"/>
    <property type="molecule type" value="Genomic_DNA"/>
</dbReference>
<dbReference type="InParanoid" id="A0A2H3DEP6"/>
<keyword evidence="2" id="KW-1185">Reference proteome</keyword>
<gene>
    <name evidence="1" type="ORF">ARMGADRAFT_1079987</name>
</gene>
<reference evidence="2" key="1">
    <citation type="journal article" date="2017" name="Nat. Ecol. Evol.">
        <title>Genome expansion and lineage-specific genetic innovations in the forest pathogenic fungi Armillaria.</title>
        <authorList>
            <person name="Sipos G."/>
            <person name="Prasanna A.N."/>
            <person name="Walter M.C."/>
            <person name="O'Connor E."/>
            <person name="Balint B."/>
            <person name="Krizsan K."/>
            <person name="Kiss B."/>
            <person name="Hess J."/>
            <person name="Varga T."/>
            <person name="Slot J."/>
            <person name="Riley R."/>
            <person name="Boka B."/>
            <person name="Rigling D."/>
            <person name="Barry K."/>
            <person name="Lee J."/>
            <person name="Mihaltcheva S."/>
            <person name="LaButti K."/>
            <person name="Lipzen A."/>
            <person name="Waldron R."/>
            <person name="Moloney N.M."/>
            <person name="Sperisen C."/>
            <person name="Kredics L."/>
            <person name="Vagvoelgyi C."/>
            <person name="Patrignani A."/>
            <person name="Fitzpatrick D."/>
            <person name="Nagy I."/>
            <person name="Doyle S."/>
            <person name="Anderson J.B."/>
            <person name="Grigoriev I.V."/>
            <person name="Gueldener U."/>
            <person name="Muensterkoetter M."/>
            <person name="Nagy L.G."/>
        </authorList>
    </citation>
    <scope>NUCLEOTIDE SEQUENCE [LARGE SCALE GENOMIC DNA]</scope>
    <source>
        <strain evidence="2">Ar21-2</strain>
    </source>
</reference>
<dbReference type="OrthoDB" id="10523861at2759"/>
<dbReference type="AlphaFoldDB" id="A0A2H3DEP6"/>
<evidence type="ECO:0000313" key="2">
    <source>
        <dbReference type="Proteomes" id="UP000217790"/>
    </source>
</evidence>
<name>A0A2H3DEP6_ARMGA</name>
<sequence>MSTRNSPTYDTGGSSGKIILPRQLHVHILKAIKDGDDVLPTASPGCMASKVEPGEQEGKGSEFEYERGAGMASRDPSWHYLADPVAELDPRLYMSEYGAVSNVVPSGLWLYRLRMQRLRFQALAMHVSRNRAEATMGVECIGLVTRFASGGCGSRVSRAWSEYEAASAWHVGSGIGRGVATASDYYCIDRHCNGHNSFAPGTNSVKALKRENPVRESEINTGIEEPMLATARRCINTHS</sequence>
<proteinExistence type="predicted"/>